<dbReference type="CDD" id="cd06829">
    <property type="entry name" value="PLPDE_III_CANSDC"/>
    <property type="match status" value="1"/>
</dbReference>
<keyword evidence="7 11" id="KW-0456">Lyase</keyword>
<evidence type="ECO:0000313" key="16">
    <source>
        <dbReference type="EMBL" id="VFK74725.1"/>
    </source>
</evidence>
<dbReference type="SUPFAM" id="SSF50621">
    <property type="entry name" value="Alanine racemase C-terminal domain-like"/>
    <property type="match status" value="1"/>
</dbReference>
<dbReference type="InterPro" id="IPR022643">
    <property type="entry name" value="De-COase2_C"/>
</dbReference>
<evidence type="ECO:0000256" key="9">
    <source>
        <dbReference type="ARBA" id="ARBA00047351"/>
    </source>
</evidence>
<feature type="binding site" evidence="12">
    <location>
        <position position="234"/>
    </location>
    <ligand>
        <name>substrate</name>
    </ligand>
</feature>
<dbReference type="EC" id="4.1.1.96" evidence="2 11"/>
<dbReference type="GO" id="GO:0008836">
    <property type="term" value="F:diaminopimelate decarboxylase activity"/>
    <property type="evidence" value="ECO:0007669"/>
    <property type="project" value="TreeGrafter"/>
</dbReference>
<dbReference type="AlphaFoldDB" id="A0A450XIY6"/>
<dbReference type="Gene3D" id="2.40.37.10">
    <property type="entry name" value="Lyase, Ornithine Decarboxylase, Chain A, domain 1"/>
    <property type="match status" value="1"/>
</dbReference>
<keyword evidence="11" id="KW-0620">Polyamine biosynthesis</keyword>
<dbReference type="GO" id="GO:0008295">
    <property type="term" value="P:spermidine biosynthetic process"/>
    <property type="evidence" value="ECO:0007669"/>
    <property type="project" value="UniProtKB-KW"/>
</dbReference>
<evidence type="ECO:0000256" key="8">
    <source>
        <dbReference type="ARBA" id="ARBA00025802"/>
    </source>
</evidence>
<dbReference type="GO" id="GO:0045312">
    <property type="term" value="P:nor-spermidine biosynthetic process"/>
    <property type="evidence" value="ECO:0007669"/>
    <property type="project" value="InterPro"/>
</dbReference>
<dbReference type="GO" id="GO:0009089">
    <property type="term" value="P:lysine biosynthetic process via diaminopimelate"/>
    <property type="evidence" value="ECO:0007669"/>
    <property type="project" value="TreeGrafter"/>
</dbReference>
<comment type="cofactor">
    <cofactor evidence="1 11">
        <name>pyridoxal 5'-phosphate</name>
        <dbReference type="ChEBI" id="CHEBI:597326"/>
    </cofactor>
</comment>
<organism evidence="15">
    <name type="scientific">Candidatus Kentrum sp. MB</name>
    <dbReference type="NCBI Taxonomy" id="2138164"/>
    <lineage>
        <taxon>Bacteria</taxon>
        <taxon>Pseudomonadati</taxon>
        <taxon>Pseudomonadota</taxon>
        <taxon>Gammaproteobacteria</taxon>
        <taxon>Candidatus Kentrum</taxon>
    </lineage>
</organism>
<comment type="catalytic activity">
    <reaction evidence="10 11">
        <text>carboxynorspermidine + H(+) = norspermidine + CO2</text>
        <dbReference type="Rhea" id="RHEA:34099"/>
        <dbReference type="ChEBI" id="CHEBI:15378"/>
        <dbReference type="ChEBI" id="CHEBI:16526"/>
        <dbReference type="ChEBI" id="CHEBI:57920"/>
        <dbReference type="ChEBI" id="CHEBI:65070"/>
        <dbReference type="EC" id="4.1.1.96"/>
    </reaction>
</comment>
<comment type="function">
    <text evidence="11">Catalyzes the decarboxylation of carboxynorspermidine and carboxyspermidine.</text>
</comment>
<dbReference type="PANTHER" id="PTHR43727:SF1">
    <property type="entry name" value="CARBOXYNORSPERMIDINE_CARBOXYSPERMIDINE DECARBOXYLASE"/>
    <property type="match status" value="1"/>
</dbReference>
<dbReference type="SUPFAM" id="SSF51419">
    <property type="entry name" value="PLP-binding barrel"/>
    <property type="match status" value="1"/>
</dbReference>
<keyword evidence="6 11" id="KW-0745">Spermidine biosynthesis</keyword>
<evidence type="ECO:0000256" key="4">
    <source>
        <dbReference type="ARBA" id="ARBA00022793"/>
    </source>
</evidence>
<evidence type="ECO:0000256" key="12">
    <source>
        <dbReference type="PIRSR" id="PIRSR038941-1"/>
    </source>
</evidence>
<name>A0A450XIY6_9GAMM</name>
<evidence type="ECO:0000256" key="5">
    <source>
        <dbReference type="ARBA" id="ARBA00022898"/>
    </source>
</evidence>
<dbReference type="EMBL" id="CAADGH010000009">
    <property type="protein sequence ID" value="VFK74725.1"/>
    <property type="molecule type" value="Genomic_DNA"/>
</dbReference>
<evidence type="ECO:0000256" key="10">
    <source>
        <dbReference type="ARBA" id="ARBA00047389"/>
    </source>
</evidence>
<accession>A0A450XIY6</accession>
<dbReference type="PANTHER" id="PTHR43727">
    <property type="entry name" value="DIAMINOPIMELATE DECARBOXYLASE"/>
    <property type="match status" value="1"/>
</dbReference>
<feature type="domain" description="Orn/DAP/Arg decarboxylase 2 C-terminal" evidence="13">
    <location>
        <begin position="165"/>
        <end position="337"/>
    </location>
</feature>
<comment type="subunit">
    <text evidence="11">Homodimer.</text>
</comment>
<protein>
    <recommendedName>
        <fullName evidence="3 11">Carboxynorspermidine/carboxyspermidine decarboxylase</fullName>
        <shortName evidence="11">CANS DC/CAS DC</shortName>
        <shortName evidence="11">CANSDC/CASDC</shortName>
        <ecNumber evidence="2 11">4.1.1.96</ecNumber>
    </recommendedName>
</protein>
<sequence>MNVDTPFYLIDETRMITYLERIRYVKEKSGARSVLALKSFSNWCVFELMRNYLDGTTSSGVYEARLGYEKFGGETHAYCVAFSKPEVEEIIRYCDKIIFNSIGQLERYKGIVKGISVGLRVNPMVGWSCHGISDPVGRYSRLGAPVSALPRDIGKELDGIMLHYNCDHEDFDRFSHQLKMIGNSLGALLHQVEWVSLGGGVTFTTDGYPIDDFCDVLKAFAERFDVQVYLEPGEAAVTRSTSLVVTVLDIIHNDRTTLIVDAGTEPHLLDVLTYKYAPALEEGEILAWSDTEEFEEPDEGYVYVVCGRTCLAGDRFGIYRFDREIEIGDRLHFNNAGAYSIVKKNWFNGIKMPSIVHKRLDGAVKMVQVPTYEDYLSEKQNISLR</sequence>
<dbReference type="Gene3D" id="3.20.20.10">
    <property type="entry name" value="Alanine racemase"/>
    <property type="match status" value="1"/>
</dbReference>
<keyword evidence="5 11" id="KW-0663">Pyridoxal phosphate</keyword>
<evidence type="ECO:0000256" key="11">
    <source>
        <dbReference type="PIRNR" id="PIRNR038941"/>
    </source>
</evidence>
<dbReference type="EMBL" id="CAADFQ010000009">
    <property type="protein sequence ID" value="VFK29275.1"/>
    <property type="molecule type" value="Genomic_DNA"/>
</dbReference>
<evidence type="ECO:0000256" key="1">
    <source>
        <dbReference type="ARBA" id="ARBA00001933"/>
    </source>
</evidence>
<evidence type="ECO:0000256" key="6">
    <source>
        <dbReference type="ARBA" id="ARBA00023066"/>
    </source>
</evidence>
<gene>
    <name evidence="14" type="ORF">BECKMB1821G_GA0114241_102323</name>
    <name evidence="16" type="ORF">BECKMB1821H_GA0114242_100910</name>
    <name evidence="15" type="ORF">BECKMB1821I_GA0114274_100910</name>
</gene>
<evidence type="ECO:0000259" key="13">
    <source>
        <dbReference type="Pfam" id="PF00278"/>
    </source>
</evidence>
<keyword evidence="11" id="KW-0963">Cytoplasm</keyword>
<evidence type="ECO:0000313" key="14">
    <source>
        <dbReference type="EMBL" id="VFK26832.1"/>
    </source>
</evidence>
<evidence type="ECO:0000256" key="3">
    <source>
        <dbReference type="ARBA" id="ARBA00013633"/>
    </source>
</evidence>
<feature type="binding site" evidence="12">
    <location>
        <position position="270"/>
    </location>
    <ligand>
        <name>substrate</name>
    </ligand>
</feature>
<dbReference type="InterPro" id="IPR029066">
    <property type="entry name" value="PLP-binding_barrel"/>
</dbReference>
<comment type="similarity">
    <text evidence="8 11">Belongs to the Orn/Lys/Arg decarboxylase class-II family. NspC subfamily.</text>
</comment>
<evidence type="ECO:0000313" key="15">
    <source>
        <dbReference type="EMBL" id="VFK29275.1"/>
    </source>
</evidence>
<keyword evidence="4 11" id="KW-0210">Decarboxylase</keyword>
<dbReference type="EMBL" id="CAADFO010000023">
    <property type="protein sequence ID" value="VFK26832.1"/>
    <property type="molecule type" value="Genomic_DNA"/>
</dbReference>
<dbReference type="Pfam" id="PF00278">
    <property type="entry name" value="Orn_DAP_Arg_deC"/>
    <property type="match status" value="1"/>
</dbReference>
<reference evidence="15" key="1">
    <citation type="submission" date="2019-02" db="EMBL/GenBank/DDBJ databases">
        <authorList>
            <person name="Gruber-Vodicka R. H."/>
            <person name="Seah K. B. B."/>
        </authorList>
    </citation>
    <scope>NUCLEOTIDE SEQUENCE</scope>
    <source>
        <strain evidence="14">BECK_BZ197</strain>
        <strain evidence="16">BECK_BZ198</strain>
        <strain evidence="15">BECK_BZ199</strain>
    </source>
</reference>
<proteinExistence type="inferred from homology"/>
<dbReference type="GO" id="GO:0005737">
    <property type="term" value="C:cytoplasm"/>
    <property type="evidence" value="ECO:0007669"/>
    <property type="project" value="UniProtKB-SubCell"/>
</dbReference>
<evidence type="ECO:0000256" key="7">
    <source>
        <dbReference type="ARBA" id="ARBA00023239"/>
    </source>
</evidence>
<comment type="catalytic activity">
    <reaction evidence="9 11">
        <text>carboxyspermidine + H(+) = spermidine + CO2</text>
        <dbReference type="Rhea" id="RHEA:34095"/>
        <dbReference type="ChEBI" id="CHEBI:15378"/>
        <dbReference type="ChEBI" id="CHEBI:16526"/>
        <dbReference type="ChEBI" id="CHEBI:57834"/>
        <dbReference type="ChEBI" id="CHEBI:65072"/>
        <dbReference type="EC" id="4.1.1.96"/>
    </reaction>
</comment>
<comment type="subcellular location">
    <subcellularLocation>
        <location evidence="11">Cytoplasm</location>
    </subcellularLocation>
</comment>
<evidence type="ECO:0000256" key="2">
    <source>
        <dbReference type="ARBA" id="ARBA00012259"/>
    </source>
</evidence>
<dbReference type="InterPro" id="IPR009006">
    <property type="entry name" value="Ala_racemase/Decarboxylase_C"/>
</dbReference>
<dbReference type="InterPro" id="IPR005730">
    <property type="entry name" value="Nsp_de-COase"/>
</dbReference>
<dbReference type="PIRSF" id="PIRSF038941">
    <property type="entry name" value="NspC"/>
    <property type="match status" value="1"/>
</dbReference>